<feature type="domain" description="Prohead serine protease" evidence="4">
    <location>
        <begin position="69"/>
        <end position="154"/>
    </location>
</feature>
<keyword evidence="6" id="KW-1185">Reference proteome</keyword>
<reference evidence="5 6" key="1">
    <citation type="submission" date="2018-05" db="EMBL/GenBank/DDBJ databases">
        <title>Novel Campyloabacter and Helicobacter Species and Strains.</title>
        <authorList>
            <person name="Mannion A.J."/>
            <person name="Shen Z."/>
            <person name="Fox J.G."/>
        </authorList>
    </citation>
    <scope>NUCLEOTIDE SEQUENCE [LARGE SCALE GENOMIC DNA]</scope>
    <source>
        <strain evidence="6">MIT17-670</strain>
    </source>
</reference>
<keyword evidence="2" id="KW-0645">Protease</keyword>
<protein>
    <submittedName>
        <fullName evidence="5">Peptidase</fullName>
    </submittedName>
</protein>
<evidence type="ECO:0000256" key="3">
    <source>
        <dbReference type="ARBA" id="ARBA00022801"/>
    </source>
</evidence>
<dbReference type="EMBL" id="NXMA01000005">
    <property type="protein sequence ID" value="TKX32381.1"/>
    <property type="molecule type" value="Genomic_DNA"/>
</dbReference>
<comment type="caution">
    <text evidence="5">The sequence shown here is derived from an EMBL/GenBank/DDBJ whole genome shotgun (WGS) entry which is preliminary data.</text>
</comment>
<gene>
    <name evidence="5" type="ORF">CQA76_03400</name>
</gene>
<accession>A0A4U7BNX5</accession>
<dbReference type="GO" id="GO:0008233">
    <property type="term" value="F:peptidase activity"/>
    <property type="evidence" value="ECO:0007669"/>
    <property type="project" value="UniProtKB-KW"/>
</dbReference>
<evidence type="ECO:0000256" key="1">
    <source>
        <dbReference type="ARBA" id="ARBA00022612"/>
    </source>
</evidence>
<evidence type="ECO:0000256" key="2">
    <source>
        <dbReference type="ARBA" id="ARBA00022670"/>
    </source>
</evidence>
<keyword evidence="1" id="KW-1188">Viral release from host cell</keyword>
<proteinExistence type="predicted"/>
<dbReference type="Pfam" id="PF04586">
    <property type="entry name" value="Peptidase_S78"/>
    <property type="match status" value="1"/>
</dbReference>
<dbReference type="OrthoDB" id="5354218at2"/>
<dbReference type="AlphaFoldDB" id="A0A4U7BNX5"/>
<dbReference type="GO" id="GO:0006508">
    <property type="term" value="P:proteolysis"/>
    <property type="evidence" value="ECO:0007669"/>
    <property type="project" value="UniProtKB-KW"/>
</dbReference>
<evidence type="ECO:0000259" key="4">
    <source>
        <dbReference type="Pfam" id="PF04586"/>
    </source>
</evidence>
<dbReference type="RefSeq" id="WP_137622053.1">
    <property type="nucleotide sequence ID" value="NZ_NXMA01000005.1"/>
</dbReference>
<organism evidence="5 6">
    <name type="scientific">Campylobacter aviculae</name>
    <dbReference type="NCBI Taxonomy" id="2510190"/>
    <lineage>
        <taxon>Bacteria</taxon>
        <taxon>Pseudomonadati</taxon>
        <taxon>Campylobacterota</taxon>
        <taxon>Epsilonproteobacteria</taxon>
        <taxon>Campylobacterales</taxon>
        <taxon>Campylobacteraceae</taxon>
        <taxon>Campylobacter</taxon>
    </lineage>
</organism>
<sequence>MNFIRADAARLRNISEEDNTLSFVMVSNSNACKRFDWELGDYIEELDIKGAKFEGLKTLFKDHNPSVDNAIARIENIRIENDELVCDCVFAKDEKSQEIFKKYQDGILSDVSIGYRILKHNIDKQSTPKRVVVTEFDIFELSAVWKGADKNAKKRFEEDNEKRKIKALTEAREREIELLRKSIF</sequence>
<dbReference type="InterPro" id="IPR054613">
    <property type="entry name" value="Peptidase_S78_dom"/>
</dbReference>
<evidence type="ECO:0000313" key="6">
    <source>
        <dbReference type="Proteomes" id="UP000310353"/>
    </source>
</evidence>
<dbReference type="Proteomes" id="UP000310353">
    <property type="component" value="Unassembled WGS sequence"/>
</dbReference>
<keyword evidence="3" id="KW-0378">Hydrolase</keyword>
<evidence type="ECO:0000313" key="5">
    <source>
        <dbReference type="EMBL" id="TKX32381.1"/>
    </source>
</evidence>
<name>A0A4U7BNX5_9BACT</name>